<organism evidence="1 2">
    <name type="scientific">Megasphaera hexanoica</name>
    <dbReference type="NCBI Taxonomy" id="1675036"/>
    <lineage>
        <taxon>Bacteria</taxon>
        <taxon>Bacillati</taxon>
        <taxon>Bacillota</taxon>
        <taxon>Negativicutes</taxon>
        <taxon>Veillonellales</taxon>
        <taxon>Veillonellaceae</taxon>
        <taxon>Megasphaera</taxon>
    </lineage>
</organism>
<comment type="caution">
    <text evidence="1">The sequence shown here is derived from an EMBL/GenBank/DDBJ whole genome shotgun (WGS) entry which is preliminary data.</text>
</comment>
<evidence type="ECO:0000313" key="2">
    <source>
        <dbReference type="Proteomes" id="UP001605989"/>
    </source>
</evidence>
<keyword evidence="2" id="KW-1185">Reference proteome</keyword>
<dbReference type="RefSeq" id="WP_113855554.1">
    <property type="nucleotide sequence ID" value="NZ_CP011940.1"/>
</dbReference>
<reference evidence="1 2" key="1">
    <citation type="submission" date="2024-10" db="EMBL/GenBank/DDBJ databases">
        <authorList>
            <person name="Sang B.-I."/>
            <person name="Prabhaharan D."/>
        </authorList>
    </citation>
    <scope>NUCLEOTIDE SEQUENCE [LARGE SCALE GENOMIC DNA]</scope>
    <source>
        <strain evidence="1 2">MH</strain>
    </source>
</reference>
<dbReference type="Proteomes" id="UP001605989">
    <property type="component" value="Unassembled WGS sequence"/>
</dbReference>
<gene>
    <name evidence="1" type="ORF">ACGTZG_12330</name>
</gene>
<name>A0ABW7DRQ9_9FIRM</name>
<proteinExistence type="predicted"/>
<sequence length="125" mass="14131">MKKVPFEMFGEGQYMYFNIARLMQLEQVCGCGISSIISKQELNLGVLTKIFMIGLAHHKKHNELWYAQRMQEMLEKGASLEDDFYVPAVKALAGSGIMGKAAYYAAFPEELTEKAKQDVADEKKD</sequence>
<evidence type="ECO:0000313" key="1">
    <source>
        <dbReference type="EMBL" id="MFG6273971.1"/>
    </source>
</evidence>
<protein>
    <submittedName>
        <fullName evidence="1">Uncharacterized protein</fullName>
    </submittedName>
</protein>
<dbReference type="EMBL" id="JBIEKR010000012">
    <property type="protein sequence ID" value="MFG6273971.1"/>
    <property type="molecule type" value="Genomic_DNA"/>
</dbReference>
<accession>A0ABW7DRQ9</accession>